<dbReference type="EMBL" id="FOZV01000014">
    <property type="protein sequence ID" value="SFS91046.1"/>
    <property type="molecule type" value="Genomic_DNA"/>
</dbReference>
<dbReference type="PIRSF" id="PIRSF012608">
    <property type="entry name" value="UCP012608"/>
    <property type="match status" value="1"/>
</dbReference>
<sequence>MNGLATAPCANELVRQAQRCRDMGSPFIASVLEAADRQLHRAPLTAAKVWNWPEDPAAAAVALRVNGALHALARRGSPPYLAELYRREHDDFDGAVAAAFARADGFIADWIRHPTQTNEVARAAAIASALIAAPLSRSMPFELLELGSSCGLNLNLARYAYQLGTVSVGGPLSTVRIAPEWRGPPPPFRPLSVAAARGVDLQPLNASDPRDRERLLSFVWTDQPARLRRLEDALQIAVEHPPRVDRGQAVTWLADRLAEPQPAGRCRAVVHTMVMQYLGAAERQQVAAMMARAGERASADRPLLWIGFEWTSDRRAVELRLTCWPTGSSVALAHCHPYGDWLEWLGPTAA</sequence>
<keyword evidence="2" id="KW-1185">Reference proteome</keyword>
<dbReference type="Proteomes" id="UP000198788">
    <property type="component" value="Unassembled WGS sequence"/>
</dbReference>
<gene>
    <name evidence="1" type="ORF">SAMN05192570_0227</name>
</gene>
<organism evidence="1 2">
    <name type="scientific">Brevundimonas viscosa</name>
    <dbReference type="NCBI Taxonomy" id="871741"/>
    <lineage>
        <taxon>Bacteria</taxon>
        <taxon>Pseudomonadati</taxon>
        <taxon>Pseudomonadota</taxon>
        <taxon>Alphaproteobacteria</taxon>
        <taxon>Caulobacterales</taxon>
        <taxon>Caulobacteraceae</taxon>
        <taxon>Brevundimonas</taxon>
    </lineage>
</organism>
<proteinExistence type="predicted"/>
<reference evidence="2" key="1">
    <citation type="submission" date="2016-10" db="EMBL/GenBank/DDBJ databases">
        <authorList>
            <person name="Varghese N."/>
            <person name="Submissions S."/>
        </authorList>
    </citation>
    <scope>NUCLEOTIDE SEQUENCE [LARGE SCALE GENOMIC DNA]</scope>
    <source>
        <strain evidence="2">CGMCC 1.10683</strain>
    </source>
</reference>
<evidence type="ECO:0000313" key="1">
    <source>
        <dbReference type="EMBL" id="SFS91046.1"/>
    </source>
</evidence>
<evidence type="ECO:0000313" key="2">
    <source>
        <dbReference type="Proteomes" id="UP000198788"/>
    </source>
</evidence>
<dbReference type="STRING" id="871741.SAMN05192570_0227"/>
<dbReference type="RefSeq" id="WP_092313745.1">
    <property type="nucleotide sequence ID" value="NZ_FOZV01000014.1"/>
</dbReference>
<name>A0A1I6TPB2_9CAUL</name>
<dbReference type="Pfam" id="PF10094">
    <property type="entry name" value="DUF2332"/>
    <property type="match status" value="1"/>
</dbReference>
<protein>
    <recommendedName>
        <fullName evidence="3">DUF2332 domain-containing protein</fullName>
    </recommendedName>
</protein>
<accession>A0A1I6TPB2</accession>
<dbReference type="InterPro" id="IPR011200">
    <property type="entry name" value="UCP012608"/>
</dbReference>
<dbReference type="AlphaFoldDB" id="A0A1I6TPB2"/>
<evidence type="ECO:0008006" key="3">
    <source>
        <dbReference type="Google" id="ProtNLM"/>
    </source>
</evidence>
<dbReference type="OrthoDB" id="7666987at2"/>